<evidence type="ECO:0000313" key="2">
    <source>
        <dbReference type="Proteomes" id="UP000737171"/>
    </source>
</evidence>
<dbReference type="Proteomes" id="UP000737171">
    <property type="component" value="Unassembled WGS sequence"/>
</dbReference>
<proteinExistence type="predicted"/>
<accession>A0ABX2EB90</accession>
<dbReference type="RefSeq" id="WP_173119805.1">
    <property type="nucleotide sequence ID" value="NZ_JABRWJ010000001.1"/>
</dbReference>
<evidence type="ECO:0000313" key="1">
    <source>
        <dbReference type="EMBL" id="NRF65607.1"/>
    </source>
</evidence>
<reference evidence="1 2" key="1">
    <citation type="submission" date="2020-05" db="EMBL/GenBank/DDBJ databases">
        <title>Aquincola sp. isolate from soil.</title>
        <authorList>
            <person name="Han J."/>
            <person name="Kim D.-U."/>
        </authorList>
    </citation>
    <scope>NUCLEOTIDE SEQUENCE [LARGE SCALE GENOMIC DNA]</scope>
    <source>
        <strain evidence="1 2">S2</strain>
    </source>
</reference>
<organism evidence="1 2">
    <name type="scientific">Pseudaquabacterium terrae</name>
    <dbReference type="NCBI Taxonomy" id="2732868"/>
    <lineage>
        <taxon>Bacteria</taxon>
        <taxon>Pseudomonadati</taxon>
        <taxon>Pseudomonadota</taxon>
        <taxon>Betaproteobacteria</taxon>
        <taxon>Burkholderiales</taxon>
        <taxon>Sphaerotilaceae</taxon>
        <taxon>Pseudaquabacterium</taxon>
    </lineage>
</organism>
<dbReference type="InterPro" id="IPR012338">
    <property type="entry name" value="Beta-lactam/transpept-like"/>
</dbReference>
<sequence>MLPVLLGVLLLVAVIRPADEQHGDRYVSVRHVAALKTFEQAIVRRDAAGFAAPAAGADAVLQALPACARDWDATQVGAQLASVDAALLRFSTRPNGRVENKLGLDATRWFDAAGAALAATLEAPQYPGQRFRLGCADLARALAALARADARMLDALAWRGTVPQAALARWAPQQQVEITARHVMRRNPWNGIAGCIYLGQRDGDPAAPSHVLAAGAAQARLCTLPAMAAASVPSLPSPLPPPITLPGEPVGPLAADDARWSVPPSLMTMLAPLEALRQPSRALYRLYTEGEATPADDPSGYRYGANRIVLDGAPIDVGFSLQLTIDPALQALAQKTAACYSGSHDICRALGIQRAEDGARPPGHKLLEGAMVRMAAVAVIDVASGRIEALAGGLSPCARQEVDGPGREAHCDKRLPYPVRYRPDALLNPAVYHDAMPASTIKPIMAASFLADAGAGARLLAAERSAMQRPGAPARHSLRGELMRSDSARFLDRMMCIDGGEQPCRRPWEVQAAAQRFGWNAGCAEAIAAGAGDPCGRHDLLFGRAIDATAEAGLVQPLATPIAYGRLMSEPQGAKLGAPMRLRPPAALDAGILRRCAAGADGARGSDDDWEKCRGGAVVDVVAEGWGQGHARASALGVAGMMSTLAAAANGQPALRRPYLVERLHGVGGTPLNAAVTRWGLAEPRPVGITREAAEIILSGLAHSHREGTARSACEQVFDAKRCRGIEWLAGKTGTPSFPSDGLTLDELALLCRDPAAAKKLAKDKDKPAAACSSLRPYKWYVAAWRSEPTGPWTKAIAVLTERNWHRASGQVHGAGDRGPNPAAEIALQIAGRQVGAIAAAAP</sequence>
<name>A0ABX2EB90_9BURK</name>
<evidence type="ECO:0008006" key="3">
    <source>
        <dbReference type="Google" id="ProtNLM"/>
    </source>
</evidence>
<protein>
    <recommendedName>
        <fullName evidence="3">Penicillin-binding protein transpeptidase domain-containing protein</fullName>
    </recommendedName>
</protein>
<dbReference type="SUPFAM" id="SSF56601">
    <property type="entry name" value="beta-lactamase/transpeptidase-like"/>
    <property type="match status" value="1"/>
</dbReference>
<dbReference type="PANTHER" id="PTHR30627">
    <property type="entry name" value="PEPTIDOGLYCAN D,D-TRANSPEPTIDASE"/>
    <property type="match status" value="1"/>
</dbReference>
<dbReference type="Gene3D" id="3.40.710.10">
    <property type="entry name" value="DD-peptidase/beta-lactamase superfamily"/>
    <property type="match status" value="2"/>
</dbReference>
<dbReference type="EMBL" id="JABRWJ010000001">
    <property type="protein sequence ID" value="NRF65607.1"/>
    <property type="molecule type" value="Genomic_DNA"/>
</dbReference>
<gene>
    <name evidence="1" type="ORF">HLB44_01285</name>
</gene>
<dbReference type="InterPro" id="IPR050515">
    <property type="entry name" value="Beta-lactam/transpept"/>
</dbReference>
<keyword evidence="2" id="KW-1185">Reference proteome</keyword>
<comment type="caution">
    <text evidence="1">The sequence shown here is derived from an EMBL/GenBank/DDBJ whole genome shotgun (WGS) entry which is preliminary data.</text>
</comment>